<evidence type="ECO:0000256" key="2">
    <source>
        <dbReference type="SAM" id="MobiDB-lite"/>
    </source>
</evidence>
<dbReference type="InterPro" id="IPR007527">
    <property type="entry name" value="Znf_SWIM"/>
</dbReference>
<evidence type="ECO:0000259" key="3">
    <source>
        <dbReference type="PROSITE" id="PS50966"/>
    </source>
</evidence>
<evidence type="ECO:0000313" key="5">
    <source>
        <dbReference type="Proteomes" id="UP001159364"/>
    </source>
</evidence>
<reference evidence="4 5" key="1">
    <citation type="submission" date="2021-09" db="EMBL/GenBank/DDBJ databases">
        <title>Genomic insights and catalytic innovation underlie evolution of tropane alkaloids biosynthesis.</title>
        <authorList>
            <person name="Wang Y.-J."/>
            <person name="Tian T."/>
            <person name="Huang J.-P."/>
            <person name="Huang S.-X."/>
        </authorList>
    </citation>
    <scope>NUCLEOTIDE SEQUENCE [LARGE SCALE GENOMIC DNA]</scope>
    <source>
        <strain evidence="4">KIB-2018</strain>
        <tissue evidence="4">Leaf</tissue>
    </source>
</reference>
<sequence>MKGHDPKMPRMEDILNLSVQDPPFAEFSASQIKWVKVEGGRQGGDDIALIPFARVDDFVKGESSNAECPASFRIESRRKRSEGSIIKPRVDGYLEYTLYWCSYGPEDYRDNESGIGDGSNTKPATGKGSRPGRRHMMRGCLCHFTVKRLYIRPLLALIIYNQRRHVDKIGGPCHGVLDLDAIGTRAMYAPRISEELRQKVMSMLYVGISLDDIIQHHMEVVQGHGGPHSRDDFLTRNDVRNMERVVRNVCHKLHENDNLSVRMWVQRHQKLVFFFQDNIGTEPFILGIQTDWQLQQMIHYGHHGSLAFHSMFVRKNLKHPLCTLLAFDSSQNAIPVAWVIASSFRSQDMQKWVRSLTEKVRTKDHKWKPNTFLVDDPSLDVSVVREAFQCWVLFCVWRGRRALIRSIFKKCCNIDVQKEMFKHLGCILFSGRSGPIVADAVEEFMHVYVDQSIFMEYFKRKWVPCIDLWVNSLRSIPMASMELLAAIESYHLRLKSKFLNEQDVNNTRRIDWLVHILTTEFLSLYWLDQYSLETGFFANARDESFLKNAWNQGLLIPDNDVIFDEQNLQVAKVISQTNRSLVYTIHSPGSEFSLCDCPCSRLGNVCKHVIKVAILCKQRQVARPLLTSQIYRRTLLTLLQNPPDDPLVLEHAILHATHLQQDIRSLEELSKNGQLQPLNSDIYPSIG</sequence>
<name>A0AAV8SHY3_9ROSI</name>
<feature type="region of interest" description="Disordered" evidence="2">
    <location>
        <begin position="111"/>
        <end position="132"/>
    </location>
</feature>
<dbReference type="AlphaFoldDB" id="A0AAV8SHY3"/>
<accession>A0AAV8SHY3</accession>
<proteinExistence type="predicted"/>
<gene>
    <name evidence="4" type="ORF">K2173_026068</name>
</gene>
<feature type="domain" description="SWIM-type" evidence="3">
    <location>
        <begin position="583"/>
        <end position="617"/>
    </location>
</feature>
<protein>
    <recommendedName>
        <fullName evidence="3">SWIM-type domain-containing protein</fullName>
    </recommendedName>
</protein>
<keyword evidence="1" id="KW-0863">Zinc-finger</keyword>
<dbReference type="PROSITE" id="PS50966">
    <property type="entry name" value="ZF_SWIM"/>
    <property type="match status" value="1"/>
</dbReference>
<dbReference type="PANTHER" id="PTHR33977">
    <property type="entry name" value="ZINC ION BINDING PROTEIN"/>
    <property type="match status" value="1"/>
</dbReference>
<organism evidence="4 5">
    <name type="scientific">Erythroxylum novogranatense</name>
    <dbReference type="NCBI Taxonomy" id="1862640"/>
    <lineage>
        <taxon>Eukaryota</taxon>
        <taxon>Viridiplantae</taxon>
        <taxon>Streptophyta</taxon>
        <taxon>Embryophyta</taxon>
        <taxon>Tracheophyta</taxon>
        <taxon>Spermatophyta</taxon>
        <taxon>Magnoliopsida</taxon>
        <taxon>eudicotyledons</taxon>
        <taxon>Gunneridae</taxon>
        <taxon>Pentapetalae</taxon>
        <taxon>rosids</taxon>
        <taxon>fabids</taxon>
        <taxon>Malpighiales</taxon>
        <taxon>Erythroxylaceae</taxon>
        <taxon>Erythroxylum</taxon>
    </lineage>
</organism>
<dbReference type="EMBL" id="JAIWQS010000011">
    <property type="protein sequence ID" value="KAJ8751867.1"/>
    <property type="molecule type" value="Genomic_DNA"/>
</dbReference>
<keyword evidence="1" id="KW-0862">Zinc</keyword>
<keyword evidence="5" id="KW-1185">Reference proteome</keyword>
<keyword evidence="1" id="KW-0479">Metal-binding</keyword>
<dbReference type="PANTHER" id="PTHR33977:SF4">
    <property type="entry name" value="SWIM-TYPE DOMAIN-CONTAINING PROTEIN"/>
    <property type="match status" value="1"/>
</dbReference>
<evidence type="ECO:0000313" key="4">
    <source>
        <dbReference type="EMBL" id="KAJ8751867.1"/>
    </source>
</evidence>
<comment type="caution">
    <text evidence="4">The sequence shown here is derived from an EMBL/GenBank/DDBJ whole genome shotgun (WGS) entry which is preliminary data.</text>
</comment>
<dbReference type="GO" id="GO:0008270">
    <property type="term" value="F:zinc ion binding"/>
    <property type="evidence" value="ECO:0007669"/>
    <property type="project" value="UniProtKB-KW"/>
</dbReference>
<evidence type="ECO:0000256" key="1">
    <source>
        <dbReference type="PROSITE-ProRule" id="PRU00325"/>
    </source>
</evidence>
<dbReference type="Proteomes" id="UP001159364">
    <property type="component" value="Linkage Group LG11"/>
</dbReference>